<evidence type="ECO:0000313" key="7">
    <source>
        <dbReference type="EMBL" id="KAF1304300.1"/>
    </source>
</evidence>
<dbReference type="PANTHER" id="PTHR30461">
    <property type="entry name" value="DNA-INVERTASE FROM LAMBDOID PROPHAGE"/>
    <property type="match status" value="1"/>
</dbReference>
<dbReference type="SMART" id="SM00857">
    <property type="entry name" value="Resolvase"/>
    <property type="match status" value="1"/>
</dbReference>
<keyword evidence="8" id="KW-1185">Reference proteome</keyword>
<protein>
    <recommendedName>
        <fullName evidence="6">Resolvase/invertase-type recombinase catalytic domain-containing protein</fullName>
    </recommendedName>
</protein>
<evidence type="ECO:0000256" key="2">
    <source>
        <dbReference type="ARBA" id="ARBA00022908"/>
    </source>
</evidence>
<proteinExistence type="inferred from homology"/>
<keyword evidence="4" id="KW-0233">DNA recombination</keyword>
<evidence type="ECO:0000256" key="3">
    <source>
        <dbReference type="ARBA" id="ARBA00023125"/>
    </source>
</evidence>
<dbReference type="PROSITE" id="PS51736">
    <property type="entry name" value="RECOMBINASES_3"/>
    <property type="match status" value="1"/>
</dbReference>
<keyword evidence="2" id="KW-0229">DNA integration</keyword>
<evidence type="ECO:0000313" key="8">
    <source>
        <dbReference type="Proteomes" id="UP000782705"/>
    </source>
</evidence>
<dbReference type="SUPFAM" id="SSF53041">
    <property type="entry name" value="Resolvase-like"/>
    <property type="match status" value="1"/>
</dbReference>
<dbReference type="Pfam" id="PF00239">
    <property type="entry name" value="Resolvase"/>
    <property type="match status" value="1"/>
</dbReference>
<dbReference type="Gene3D" id="3.40.50.1390">
    <property type="entry name" value="Resolvase, N-terminal catalytic domain"/>
    <property type="match status" value="1"/>
</dbReference>
<dbReference type="InterPro" id="IPR006118">
    <property type="entry name" value="Recombinase_CS"/>
</dbReference>
<evidence type="ECO:0000259" key="6">
    <source>
        <dbReference type="PROSITE" id="PS51736"/>
    </source>
</evidence>
<reference evidence="7 8" key="1">
    <citation type="submission" date="2016-06" db="EMBL/GenBank/DDBJ databases">
        <title>Four novel species of enterococci isolated from chicken manure.</title>
        <authorList>
            <person name="Van Tyne D."/>
        </authorList>
    </citation>
    <scope>NUCLEOTIDE SEQUENCE [LARGE SCALE GENOMIC DNA]</scope>
    <source>
        <strain evidence="7 8">CU12B</strain>
    </source>
</reference>
<dbReference type="InterPro" id="IPR006120">
    <property type="entry name" value="Resolvase_HTH_dom"/>
</dbReference>
<sequence length="203" mass="23793">MTKIGYARVSSREQNLERQFELLKKAEVKKIFSDKLSGKDNNRPKLQELLNYIREDDIIVVSELDRLGRNNKEITSIMNQIQDKGATLEILNLPSLNGIQDDNLRRLLNNLIIELFKYTAENERKQIRERQRQGIELAKEKGKYKGRPLAYSADSTDKQKRVTYEKIVEMLEKDVPITQISKELDVARNTVYRIRDERKEGAR</sequence>
<feature type="active site" description="O-(5'-phospho-DNA)-serine intermediate" evidence="5">
    <location>
        <position position="10"/>
    </location>
</feature>
<dbReference type="RefSeq" id="WP_161901804.1">
    <property type="nucleotide sequence ID" value="NZ_MAEL01000033.1"/>
</dbReference>
<keyword evidence="3" id="KW-0238">DNA-binding</keyword>
<dbReference type="PANTHER" id="PTHR30461:SF26">
    <property type="entry name" value="RESOLVASE HOMOLOG YNEB"/>
    <property type="match status" value="1"/>
</dbReference>
<feature type="domain" description="Resolvase/invertase-type recombinase catalytic" evidence="6">
    <location>
        <begin position="2"/>
        <end position="142"/>
    </location>
</feature>
<dbReference type="Proteomes" id="UP000782705">
    <property type="component" value="Unassembled WGS sequence"/>
</dbReference>
<dbReference type="InterPro" id="IPR050639">
    <property type="entry name" value="SSR_resolvase"/>
</dbReference>
<evidence type="ECO:0000256" key="4">
    <source>
        <dbReference type="ARBA" id="ARBA00023172"/>
    </source>
</evidence>
<dbReference type="EMBL" id="MAEL01000033">
    <property type="protein sequence ID" value="KAF1304300.1"/>
    <property type="molecule type" value="Genomic_DNA"/>
</dbReference>
<comment type="similarity">
    <text evidence="1">Belongs to the site-specific recombinase resolvase family.</text>
</comment>
<dbReference type="Pfam" id="PF02796">
    <property type="entry name" value="HTH_7"/>
    <property type="match status" value="1"/>
</dbReference>
<dbReference type="PROSITE" id="PS00397">
    <property type="entry name" value="RECOMBINASES_1"/>
    <property type="match status" value="1"/>
</dbReference>
<accession>A0ABQ6Z138</accession>
<dbReference type="Gene3D" id="1.10.10.60">
    <property type="entry name" value="Homeodomain-like"/>
    <property type="match status" value="1"/>
</dbReference>
<evidence type="ECO:0000256" key="5">
    <source>
        <dbReference type="PROSITE-ProRule" id="PRU10137"/>
    </source>
</evidence>
<name>A0ABQ6Z138_9ENTE</name>
<dbReference type="SUPFAM" id="SSF46689">
    <property type="entry name" value="Homeodomain-like"/>
    <property type="match status" value="1"/>
</dbReference>
<dbReference type="InterPro" id="IPR036162">
    <property type="entry name" value="Resolvase-like_N_sf"/>
</dbReference>
<dbReference type="CDD" id="cd03768">
    <property type="entry name" value="SR_ResInv"/>
    <property type="match status" value="1"/>
</dbReference>
<evidence type="ECO:0000256" key="1">
    <source>
        <dbReference type="ARBA" id="ARBA00009913"/>
    </source>
</evidence>
<dbReference type="InterPro" id="IPR009057">
    <property type="entry name" value="Homeodomain-like_sf"/>
</dbReference>
<organism evidence="7 8">
    <name type="scientific">Candidatus Enterococcus willemsii</name>
    <dbReference type="NCBI Taxonomy" id="1857215"/>
    <lineage>
        <taxon>Bacteria</taxon>
        <taxon>Bacillati</taxon>
        <taxon>Bacillota</taxon>
        <taxon>Bacilli</taxon>
        <taxon>Lactobacillales</taxon>
        <taxon>Enterococcaceae</taxon>
        <taxon>Enterococcus</taxon>
    </lineage>
</organism>
<comment type="caution">
    <text evidence="7">The sequence shown here is derived from an EMBL/GenBank/DDBJ whole genome shotgun (WGS) entry which is preliminary data.</text>
</comment>
<gene>
    <name evidence="7" type="ORF">BAU17_12060</name>
</gene>
<dbReference type="InterPro" id="IPR006119">
    <property type="entry name" value="Resolv_N"/>
</dbReference>